<dbReference type="EMBL" id="LSRQ01001326">
    <property type="protein sequence ID" value="OAY78310.1"/>
    <property type="molecule type" value="Genomic_DNA"/>
</dbReference>
<dbReference type="STRING" id="4615.A0A199VNM4"/>
<keyword evidence="2" id="KW-0804">Transcription</keyword>
<evidence type="ECO:0000313" key="4">
    <source>
        <dbReference type="EMBL" id="OAY78310.1"/>
    </source>
</evidence>
<accession>A0A199VNM4</accession>
<sequence>MGGGEMITEALRPLVGSNGWDFCITWKLSPDQRYLVWMSCCCSGVVTQSSSAAEIFPLLSTQKFSCRDNVYQHARTGAC</sequence>
<organism evidence="4 5">
    <name type="scientific">Ananas comosus</name>
    <name type="common">Pineapple</name>
    <name type="synonym">Ananas ananas</name>
    <dbReference type="NCBI Taxonomy" id="4615"/>
    <lineage>
        <taxon>Eukaryota</taxon>
        <taxon>Viridiplantae</taxon>
        <taxon>Streptophyta</taxon>
        <taxon>Embryophyta</taxon>
        <taxon>Tracheophyta</taxon>
        <taxon>Spermatophyta</taxon>
        <taxon>Magnoliopsida</taxon>
        <taxon>Liliopsida</taxon>
        <taxon>Poales</taxon>
        <taxon>Bromeliaceae</taxon>
        <taxon>Bromelioideae</taxon>
        <taxon>Ananas</taxon>
    </lineage>
</organism>
<dbReference type="Pfam" id="PF14215">
    <property type="entry name" value="bHLH-MYC_N"/>
    <property type="match status" value="1"/>
</dbReference>
<evidence type="ECO:0000256" key="2">
    <source>
        <dbReference type="ARBA" id="ARBA00023163"/>
    </source>
</evidence>
<dbReference type="InterPro" id="IPR025610">
    <property type="entry name" value="MYC/MYB_N"/>
</dbReference>
<feature type="domain" description="Transcription factor MYC/MYB N-terminal" evidence="3">
    <location>
        <begin position="9"/>
        <end position="50"/>
    </location>
</feature>
<evidence type="ECO:0000256" key="1">
    <source>
        <dbReference type="ARBA" id="ARBA00023015"/>
    </source>
</evidence>
<evidence type="ECO:0000313" key="5">
    <source>
        <dbReference type="Proteomes" id="UP000092600"/>
    </source>
</evidence>
<gene>
    <name evidence="4" type="ORF">ACMD2_23230</name>
</gene>
<keyword evidence="1" id="KW-0805">Transcription regulation</keyword>
<dbReference type="AlphaFoldDB" id="A0A199VNM4"/>
<comment type="caution">
    <text evidence="4">The sequence shown here is derived from an EMBL/GenBank/DDBJ whole genome shotgun (WGS) entry which is preliminary data.</text>
</comment>
<dbReference type="Proteomes" id="UP000092600">
    <property type="component" value="Unassembled WGS sequence"/>
</dbReference>
<name>A0A199VNM4_ANACO</name>
<reference evidence="4 5" key="1">
    <citation type="journal article" date="2016" name="DNA Res.">
        <title>The draft genome of MD-2 pineapple using hybrid error correction of long reads.</title>
        <authorList>
            <person name="Redwan R.M."/>
            <person name="Saidin A."/>
            <person name="Kumar S.V."/>
        </authorList>
    </citation>
    <scope>NUCLEOTIDE SEQUENCE [LARGE SCALE GENOMIC DNA]</scope>
    <source>
        <strain evidence="5">cv. MD2</strain>
        <tissue evidence="4">Leaf</tissue>
    </source>
</reference>
<feature type="non-terminal residue" evidence="4">
    <location>
        <position position="79"/>
    </location>
</feature>
<protein>
    <submittedName>
        <fullName evidence="4">Transcription factor ABORTED MICROSPORES</fullName>
    </submittedName>
</protein>
<evidence type="ECO:0000259" key="3">
    <source>
        <dbReference type="Pfam" id="PF14215"/>
    </source>
</evidence>
<proteinExistence type="predicted"/>